<accession>A0A6I6H0H8</accession>
<evidence type="ECO:0000313" key="1">
    <source>
        <dbReference type="EMBL" id="QGW80380.1"/>
    </source>
</evidence>
<dbReference type="InterPro" id="IPR002696">
    <property type="entry name" value="Membr_insert_effic_factor_YidD"/>
</dbReference>
<evidence type="ECO:0000313" key="2">
    <source>
        <dbReference type="Proteomes" id="UP000425817"/>
    </source>
</evidence>
<dbReference type="SMART" id="SM01234">
    <property type="entry name" value="Haemolytic"/>
    <property type="match status" value="1"/>
</dbReference>
<dbReference type="RefSeq" id="WP_157611552.1">
    <property type="nucleotide sequence ID" value="NZ_CP046622.1"/>
</dbReference>
<reference evidence="1 2" key="1">
    <citation type="submission" date="2019-12" db="EMBL/GenBank/DDBJ databases">
        <title>Hybrid Genome Assemblies of two High G+C Isolates from Undergraduate Microbiology Courses.</title>
        <authorList>
            <person name="Ne Ville C.J."/>
            <person name="Enright D."/>
            <person name="Hernandez I."/>
            <person name="Dodsworth J."/>
            <person name="Orwin P.M."/>
        </authorList>
    </citation>
    <scope>NUCLEOTIDE SEQUENCE [LARGE SCALE GENOMIC DNA]</scope>
    <source>
        <strain evidence="1 2">CSUSB</strain>
    </source>
</reference>
<dbReference type="AlphaFoldDB" id="A0A6I6H0H8"/>
<dbReference type="Proteomes" id="UP000425817">
    <property type="component" value="Chromosome"/>
</dbReference>
<name>A0A6I6H0H8_VARPD</name>
<proteinExistence type="predicted"/>
<gene>
    <name evidence="1" type="primary">yidD</name>
    <name evidence="1" type="ORF">GOQ09_01685</name>
</gene>
<protein>
    <submittedName>
        <fullName evidence="1">Membrane protein insertion efficiency factor YidD</fullName>
    </submittedName>
</protein>
<dbReference type="Pfam" id="PF01809">
    <property type="entry name" value="YidD"/>
    <property type="match status" value="1"/>
</dbReference>
<sequence>MKNFAIAAIDGYQRFISPYKGFSCAHRVRTGGASCSRFAKRAIARLGMIAGMLVTFRRFKACAASARMLSNAESRLAAAPPETRAEACPLWSRWGARKFSGCCACWPG</sequence>
<dbReference type="NCBIfam" id="TIGR00278">
    <property type="entry name" value="membrane protein insertion efficiency factor YidD"/>
    <property type="match status" value="1"/>
</dbReference>
<dbReference type="EMBL" id="CP046622">
    <property type="protein sequence ID" value="QGW80380.1"/>
    <property type="molecule type" value="Genomic_DNA"/>
</dbReference>
<dbReference type="OrthoDB" id="6629784at2"/>
<organism evidence="1 2">
    <name type="scientific">Variovorax paradoxus</name>
    <dbReference type="NCBI Taxonomy" id="34073"/>
    <lineage>
        <taxon>Bacteria</taxon>
        <taxon>Pseudomonadati</taxon>
        <taxon>Pseudomonadota</taxon>
        <taxon>Betaproteobacteria</taxon>
        <taxon>Burkholderiales</taxon>
        <taxon>Comamonadaceae</taxon>
        <taxon>Variovorax</taxon>
    </lineage>
</organism>